<dbReference type="STRING" id="39841.SAMN05660836_00010"/>
<dbReference type="InterPro" id="IPR000014">
    <property type="entry name" value="PAS"/>
</dbReference>
<dbReference type="GO" id="GO:0006355">
    <property type="term" value="P:regulation of DNA-templated transcription"/>
    <property type="evidence" value="ECO:0007669"/>
    <property type="project" value="InterPro"/>
</dbReference>
<dbReference type="Pfam" id="PF25601">
    <property type="entry name" value="AAA_lid_14"/>
    <property type="match status" value="1"/>
</dbReference>
<dbReference type="Pfam" id="PF00158">
    <property type="entry name" value="Sigma54_activat"/>
    <property type="match status" value="1"/>
</dbReference>
<evidence type="ECO:0000256" key="4">
    <source>
        <dbReference type="ARBA" id="ARBA00023163"/>
    </source>
</evidence>
<evidence type="ECO:0000256" key="3">
    <source>
        <dbReference type="ARBA" id="ARBA00023015"/>
    </source>
</evidence>
<dbReference type="PANTHER" id="PTHR32071">
    <property type="entry name" value="TRANSCRIPTIONAL REGULATORY PROTEIN"/>
    <property type="match status" value="1"/>
</dbReference>
<dbReference type="GO" id="GO:0005524">
    <property type="term" value="F:ATP binding"/>
    <property type="evidence" value="ECO:0007669"/>
    <property type="project" value="UniProtKB-KW"/>
</dbReference>
<dbReference type="InterPro" id="IPR035965">
    <property type="entry name" value="PAS-like_dom_sf"/>
</dbReference>
<dbReference type="RefSeq" id="WP_093392434.1">
    <property type="nucleotide sequence ID" value="NZ_FOUU01000001.1"/>
</dbReference>
<reference evidence="6 7" key="1">
    <citation type="submission" date="2016-10" db="EMBL/GenBank/DDBJ databases">
        <authorList>
            <person name="de Groot N.N."/>
        </authorList>
    </citation>
    <scope>NUCLEOTIDE SEQUENCE [LARGE SCALE GENOMIC DNA]</scope>
    <source>
        <strain evidence="6 7">DSM 9990</strain>
    </source>
</reference>
<dbReference type="InterPro" id="IPR002197">
    <property type="entry name" value="HTH_Fis"/>
</dbReference>
<dbReference type="SUPFAM" id="SSF52540">
    <property type="entry name" value="P-loop containing nucleoside triphosphate hydrolases"/>
    <property type="match status" value="1"/>
</dbReference>
<dbReference type="GO" id="GO:0000156">
    <property type="term" value="F:phosphorelay response regulator activity"/>
    <property type="evidence" value="ECO:0007669"/>
    <property type="project" value="InterPro"/>
</dbReference>
<dbReference type="Gene3D" id="1.10.8.60">
    <property type="match status" value="1"/>
</dbReference>
<keyword evidence="6" id="KW-0238">DNA-binding</keyword>
<feature type="domain" description="Sigma-54 factor interaction" evidence="5">
    <location>
        <begin position="322"/>
        <end position="552"/>
    </location>
</feature>
<dbReference type="Gene3D" id="3.30.450.20">
    <property type="entry name" value="PAS domain"/>
    <property type="match status" value="1"/>
</dbReference>
<keyword evidence="7" id="KW-1185">Reference proteome</keyword>
<sequence>MKQKPLKLGVFASSDSLMKAILDVREEYEDIDFLISGKSLDDALEEGQKMIRQGVEAIISRRGTAHLLRQHLKVPIVSLPHFTVELIASLRKASAYGRKVLLPCFGDDLIDLGTLSKLLNIEIVQGYYTDKKSLFRSVEWGKQQGCSVALGGNRTREAAQAVGLPFVEIAVSHEEVRAAIENARSVAISNRAYRTLASHYQGILDAASEGIIAVDVKGTISAANRVARRIFSGKITEGYSLLDIFPSRRFLRPLAEGQAIMDVIEEIEGQKYLVSRIPIFNDDEVVGGIYFFKEIGEVLEAEKAVRRVLARGLVAKYNFSDIIYASSLMNDVVETAKQFAMTDSTVLLVGETGTGKELFAHSIHNSSSRKKGPFVTVNCAALPESLLESELFGYEEGAFTGSRKGGKAGRFEMAHRGTIFLDEIDSTPQQVQIRLLRILQEKEVIRIGGDRKIPIDVRVVAASSRDLMDVVKNGTFRSDLFFRLNVLKIEIPPLRQRPEDILVLLEHFIHVTAKQYGLKAVTLPPHLLDRLMRYSWPGNVRQLRNFAERLVLTSNLPLKNQGVEKLVNELMASDSDRPLTGPEACSPPLSTHSIIDAKKNEIEKALIRNTLEQCRWNRTLAARQLGISRTTLWRKIKLFGIQCE</sequence>
<evidence type="ECO:0000313" key="7">
    <source>
        <dbReference type="Proteomes" id="UP000199611"/>
    </source>
</evidence>
<dbReference type="InterPro" id="IPR058031">
    <property type="entry name" value="AAA_lid_NorR"/>
</dbReference>
<dbReference type="CDD" id="cd00009">
    <property type="entry name" value="AAA"/>
    <property type="match status" value="1"/>
</dbReference>
<dbReference type="Pfam" id="PF06506">
    <property type="entry name" value="PrpR_N"/>
    <property type="match status" value="1"/>
</dbReference>
<dbReference type="PROSITE" id="PS00675">
    <property type="entry name" value="SIGMA54_INTERACT_1"/>
    <property type="match status" value="1"/>
</dbReference>
<dbReference type="SUPFAM" id="SSF159800">
    <property type="entry name" value="PrpR receptor domain-like"/>
    <property type="match status" value="1"/>
</dbReference>
<dbReference type="Proteomes" id="UP000199611">
    <property type="component" value="Unassembled WGS sequence"/>
</dbReference>
<dbReference type="Pfam" id="PF02954">
    <property type="entry name" value="HTH_8"/>
    <property type="match status" value="1"/>
</dbReference>
<protein>
    <submittedName>
        <fullName evidence="6">Transcriptional regulator containing PAS, AAA-type ATPase, and DNA-binding Fis domains</fullName>
    </submittedName>
</protein>
<dbReference type="Gene3D" id="3.40.50.2300">
    <property type="match status" value="1"/>
</dbReference>
<dbReference type="SMART" id="SM00091">
    <property type="entry name" value="PAS"/>
    <property type="match status" value="1"/>
</dbReference>
<evidence type="ECO:0000256" key="1">
    <source>
        <dbReference type="ARBA" id="ARBA00022741"/>
    </source>
</evidence>
<dbReference type="InterPro" id="IPR027417">
    <property type="entry name" value="P-loop_NTPase"/>
</dbReference>
<evidence type="ECO:0000313" key="6">
    <source>
        <dbReference type="EMBL" id="SFM38826.1"/>
    </source>
</evidence>
<dbReference type="InterPro" id="IPR025662">
    <property type="entry name" value="Sigma_54_int_dom_ATP-bd_1"/>
</dbReference>
<dbReference type="FunFam" id="3.40.50.300:FF:000006">
    <property type="entry name" value="DNA-binding transcriptional regulator NtrC"/>
    <property type="match status" value="1"/>
</dbReference>
<dbReference type="OrthoDB" id="9761705at2"/>
<accession>A0A1I4QGC6</accession>
<name>A0A1I4QGC6_9BACT</name>
<dbReference type="GO" id="GO:0043565">
    <property type="term" value="F:sequence-specific DNA binding"/>
    <property type="evidence" value="ECO:0007669"/>
    <property type="project" value="InterPro"/>
</dbReference>
<dbReference type="PROSITE" id="PS50045">
    <property type="entry name" value="SIGMA54_INTERACT_4"/>
    <property type="match status" value="1"/>
</dbReference>
<evidence type="ECO:0000259" key="5">
    <source>
        <dbReference type="PROSITE" id="PS50045"/>
    </source>
</evidence>
<dbReference type="PROSITE" id="PS00688">
    <property type="entry name" value="SIGMA54_INTERACT_3"/>
    <property type="match status" value="1"/>
</dbReference>
<keyword evidence="2" id="KW-0067">ATP-binding</keyword>
<evidence type="ECO:0000256" key="2">
    <source>
        <dbReference type="ARBA" id="ARBA00022840"/>
    </source>
</evidence>
<keyword evidence="1" id="KW-0547">Nucleotide-binding</keyword>
<dbReference type="PRINTS" id="PR01590">
    <property type="entry name" value="HTHFIS"/>
</dbReference>
<dbReference type="EMBL" id="FOUU01000001">
    <property type="protein sequence ID" value="SFM38826.1"/>
    <property type="molecule type" value="Genomic_DNA"/>
</dbReference>
<organism evidence="6 7">
    <name type="scientific">Thermodesulforhabdus norvegica</name>
    <dbReference type="NCBI Taxonomy" id="39841"/>
    <lineage>
        <taxon>Bacteria</taxon>
        <taxon>Pseudomonadati</taxon>
        <taxon>Thermodesulfobacteriota</taxon>
        <taxon>Syntrophobacteria</taxon>
        <taxon>Syntrophobacterales</taxon>
        <taxon>Thermodesulforhabdaceae</taxon>
        <taxon>Thermodesulforhabdus</taxon>
    </lineage>
</organism>
<dbReference type="SMART" id="SM00382">
    <property type="entry name" value="AAA"/>
    <property type="match status" value="1"/>
</dbReference>
<gene>
    <name evidence="6" type="ORF">SAMN05660836_00010</name>
</gene>
<proteinExistence type="predicted"/>
<dbReference type="InterPro" id="IPR010524">
    <property type="entry name" value="Sig_transdc_resp-reg_PrpR_N"/>
</dbReference>
<dbReference type="InterPro" id="IPR025944">
    <property type="entry name" value="Sigma_54_int_dom_CS"/>
</dbReference>
<dbReference type="SUPFAM" id="SSF55785">
    <property type="entry name" value="PYP-like sensor domain (PAS domain)"/>
    <property type="match status" value="1"/>
</dbReference>
<dbReference type="Gene3D" id="3.40.50.300">
    <property type="entry name" value="P-loop containing nucleotide triphosphate hydrolases"/>
    <property type="match status" value="1"/>
</dbReference>
<dbReference type="InterPro" id="IPR009057">
    <property type="entry name" value="Homeodomain-like_sf"/>
</dbReference>
<keyword evidence="3" id="KW-0805">Transcription regulation</keyword>
<dbReference type="Gene3D" id="3.40.50.10660">
    <property type="entry name" value="PrpR receptor domain-like"/>
    <property type="match status" value="1"/>
</dbReference>
<dbReference type="AlphaFoldDB" id="A0A1I4QGC6"/>
<dbReference type="SUPFAM" id="SSF46689">
    <property type="entry name" value="Homeodomain-like"/>
    <property type="match status" value="1"/>
</dbReference>
<dbReference type="InterPro" id="IPR003593">
    <property type="entry name" value="AAA+_ATPase"/>
</dbReference>
<dbReference type="Gene3D" id="1.10.10.60">
    <property type="entry name" value="Homeodomain-like"/>
    <property type="match status" value="1"/>
</dbReference>
<dbReference type="InterPro" id="IPR002078">
    <property type="entry name" value="Sigma_54_int"/>
</dbReference>
<keyword evidence="4" id="KW-0804">Transcription</keyword>